<dbReference type="AlphaFoldDB" id="A0AAD3TQI7"/>
<dbReference type="EMBL" id="BTCM01000001">
    <property type="protein sequence ID" value="GMK54799.1"/>
    <property type="molecule type" value="Genomic_DNA"/>
</dbReference>
<sequence length="173" mass="19531">MYLPTWAAALALLNSFAPSDQPPRIWQLLGEDGDGKTCYLSVDKAEVGARAKLTVVDGDSPTSTVWAVQRVSGAWLWKLFVPGTNLCLRTHLATEKGRLRTVELAVCDRTLPGAADTWQLDWLDHKRTHASFILLDDTRFRLRFKDHEIAAARHVKGWEKNFEVRKAHLPDLD</sequence>
<evidence type="ECO:0000313" key="3">
    <source>
        <dbReference type="Proteomes" id="UP001222932"/>
    </source>
</evidence>
<protein>
    <recommendedName>
        <fullName evidence="4">Ricin B lectin domain-containing protein</fullName>
    </recommendedName>
</protein>
<accession>A0AAD3TQI7</accession>
<organism evidence="2 3">
    <name type="scientific">Cutaneotrichosporon spelunceum</name>
    <dbReference type="NCBI Taxonomy" id="1672016"/>
    <lineage>
        <taxon>Eukaryota</taxon>
        <taxon>Fungi</taxon>
        <taxon>Dikarya</taxon>
        <taxon>Basidiomycota</taxon>
        <taxon>Agaricomycotina</taxon>
        <taxon>Tremellomycetes</taxon>
        <taxon>Trichosporonales</taxon>
        <taxon>Trichosporonaceae</taxon>
        <taxon>Cutaneotrichosporon</taxon>
    </lineage>
</organism>
<evidence type="ECO:0000313" key="2">
    <source>
        <dbReference type="EMBL" id="GMK54799.1"/>
    </source>
</evidence>
<feature type="chain" id="PRO_5041943665" description="Ricin B lectin domain-containing protein" evidence="1">
    <location>
        <begin position="20"/>
        <end position="173"/>
    </location>
</feature>
<gene>
    <name evidence="2" type="ORF">CspeluHIS016_0113850</name>
</gene>
<name>A0AAD3TQI7_9TREE</name>
<comment type="caution">
    <text evidence="2">The sequence shown here is derived from an EMBL/GenBank/DDBJ whole genome shotgun (WGS) entry which is preliminary data.</text>
</comment>
<dbReference type="Proteomes" id="UP001222932">
    <property type="component" value="Unassembled WGS sequence"/>
</dbReference>
<feature type="signal peptide" evidence="1">
    <location>
        <begin position="1"/>
        <end position="19"/>
    </location>
</feature>
<reference evidence="2" key="2">
    <citation type="submission" date="2023-06" db="EMBL/GenBank/DDBJ databases">
        <authorList>
            <person name="Kobayashi Y."/>
            <person name="Kayamori A."/>
            <person name="Aoki K."/>
            <person name="Shiwa Y."/>
            <person name="Fujita N."/>
            <person name="Sugita T."/>
            <person name="Iwasaki W."/>
            <person name="Tanaka N."/>
            <person name="Takashima M."/>
        </authorList>
    </citation>
    <scope>NUCLEOTIDE SEQUENCE</scope>
    <source>
        <strain evidence="2">HIS016</strain>
    </source>
</reference>
<reference evidence="2" key="1">
    <citation type="journal article" date="2023" name="BMC Genomics">
        <title>Chromosome-level genome assemblies of Cutaneotrichosporon spp. (Trichosporonales, Basidiomycota) reveal imbalanced evolution between nucleotide sequences and chromosome synteny.</title>
        <authorList>
            <person name="Kobayashi Y."/>
            <person name="Kayamori A."/>
            <person name="Aoki K."/>
            <person name="Shiwa Y."/>
            <person name="Matsutani M."/>
            <person name="Fujita N."/>
            <person name="Sugita T."/>
            <person name="Iwasaki W."/>
            <person name="Tanaka N."/>
            <person name="Takashima M."/>
        </authorList>
    </citation>
    <scope>NUCLEOTIDE SEQUENCE</scope>
    <source>
        <strain evidence="2">HIS016</strain>
    </source>
</reference>
<evidence type="ECO:0000256" key="1">
    <source>
        <dbReference type="SAM" id="SignalP"/>
    </source>
</evidence>
<proteinExistence type="predicted"/>
<keyword evidence="1" id="KW-0732">Signal</keyword>
<keyword evidence="3" id="KW-1185">Reference proteome</keyword>
<evidence type="ECO:0008006" key="4">
    <source>
        <dbReference type="Google" id="ProtNLM"/>
    </source>
</evidence>